<name>A0A6N7W997_9ACTO</name>
<evidence type="ECO:0000256" key="1">
    <source>
        <dbReference type="SAM" id="SignalP"/>
    </source>
</evidence>
<protein>
    <submittedName>
        <fullName evidence="3">META domain-containing protein</fullName>
    </submittedName>
</protein>
<reference evidence="3 4" key="1">
    <citation type="submission" date="2019-08" db="EMBL/GenBank/DDBJ databases">
        <title>In-depth cultivation of the pig gut microbiome towards novel bacterial diversity and tailored functional studies.</title>
        <authorList>
            <person name="Wylensek D."/>
            <person name="Hitch T.C.A."/>
            <person name="Clavel T."/>
        </authorList>
    </citation>
    <scope>NUCLEOTIDE SEQUENCE [LARGE SCALE GENOMIC DNA]</scope>
    <source>
        <strain evidence="3 4">WB03_NA08</strain>
    </source>
</reference>
<dbReference type="InterPro" id="IPR053147">
    <property type="entry name" value="Hsp_HslJ-like"/>
</dbReference>
<organism evidence="3 4">
    <name type="scientific">Scrofimicrobium canadense</name>
    <dbReference type="NCBI Taxonomy" id="2652290"/>
    <lineage>
        <taxon>Bacteria</taxon>
        <taxon>Bacillati</taxon>
        <taxon>Actinomycetota</taxon>
        <taxon>Actinomycetes</taxon>
        <taxon>Actinomycetales</taxon>
        <taxon>Actinomycetaceae</taxon>
        <taxon>Scrofimicrobium</taxon>
    </lineage>
</organism>
<keyword evidence="1" id="KW-0732">Signal</keyword>
<dbReference type="Gene3D" id="2.40.128.270">
    <property type="match status" value="1"/>
</dbReference>
<dbReference type="PANTHER" id="PTHR35535:SF2">
    <property type="entry name" value="DUF306 DOMAIN-CONTAINING PROTEIN"/>
    <property type="match status" value="1"/>
</dbReference>
<feature type="domain" description="DUF306" evidence="2">
    <location>
        <begin position="56"/>
        <end position="149"/>
    </location>
</feature>
<feature type="chain" id="PRO_5039700476" evidence="1">
    <location>
        <begin position="22"/>
        <end position="154"/>
    </location>
</feature>
<dbReference type="AlphaFoldDB" id="A0A6N7W997"/>
<proteinExistence type="predicted"/>
<dbReference type="Pfam" id="PF03724">
    <property type="entry name" value="META"/>
    <property type="match status" value="1"/>
</dbReference>
<dbReference type="InterPro" id="IPR005184">
    <property type="entry name" value="DUF306_Meta_HslJ"/>
</dbReference>
<accession>A0A6N7W997</accession>
<dbReference type="PROSITE" id="PS51257">
    <property type="entry name" value="PROKAR_LIPOPROTEIN"/>
    <property type="match status" value="1"/>
</dbReference>
<dbReference type="PANTHER" id="PTHR35535">
    <property type="entry name" value="HEAT SHOCK PROTEIN HSLJ"/>
    <property type="match status" value="1"/>
</dbReference>
<dbReference type="InterPro" id="IPR038670">
    <property type="entry name" value="HslJ-like_sf"/>
</dbReference>
<dbReference type="EMBL" id="VULO01000011">
    <property type="protein sequence ID" value="MSS85043.1"/>
    <property type="molecule type" value="Genomic_DNA"/>
</dbReference>
<evidence type="ECO:0000313" key="3">
    <source>
        <dbReference type="EMBL" id="MSS85043.1"/>
    </source>
</evidence>
<dbReference type="RefSeq" id="WP_154545932.1">
    <property type="nucleotide sequence ID" value="NZ_VULO01000011.1"/>
</dbReference>
<dbReference type="Proteomes" id="UP000470875">
    <property type="component" value="Unassembled WGS sequence"/>
</dbReference>
<evidence type="ECO:0000313" key="4">
    <source>
        <dbReference type="Proteomes" id="UP000470875"/>
    </source>
</evidence>
<sequence>MKKTVGFGVVLLVGMSAAGCAQSSPEQSAGDSELKPSATISLASLRGQWEGADAARNGEDLRNFSSVTMTVNDDGAFQVTTGCNDPRGTFTVNDDGILSIDGPVITTRMACDPALMDMDTLVTDVLEGISGATLTESGELQIVGDHGALTFQRE</sequence>
<gene>
    <name evidence="3" type="ORF">FYJ24_09765</name>
</gene>
<keyword evidence="4" id="KW-1185">Reference proteome</keyword>
<comment type="caution">
    <text evidence="3">The sequence shown here is derived from an EMBL/GenBank/DDBJ whole genome shotgun (WGS) entry which is preliminary data.</text>
</comment>
<evidence type="ECO:0000259" key="2">
    <source>
        <dbReference type="Pfam" id="PF03724"/>
    </source>
</evidence>
<feature type="signal peptide" evidence="1">
    <location>
        <begin position="1"/>
        <end position="21"/>
    </location>
</feature>